<evidence type="ECO:0000313" key="6">
    <source>
        <dbReference type="Proteomes" id="UP000255224"/>
    </source>
</evidence>
<evidence type="ECO:0000256" key="2">
    <source>
        <dbReference type="ARBA" id="ARBA00022747"/>
    </source>
</evidence>
<dbReference type="Proteomes" id="UP000255224">
    <property type="component" value="Unassembled WGS sequence"/>
</dbReference>
<comment type="similarity">
    <text evidence="1">Belongs to the type-I restriction system S methylase family.</text>
</comment>
<feature type="domain" description="Type I restriction modification DNA specificity" evidence="4">
    <location>
        <begin position="148"/>
        <end position="303"/>
    </location>
</feature>
<name>A0A376EC56_CHRCU</name>
<keyword evidence="2" id="KW-0680">Restriction system</keyword>
<dbReference type="AlphaFoldDB" id="A0A376EC56"/>
<dbReference type="InterPro" id="IPR000055">
    <property type="entry name" value="Restrct_endonuc_typeI_TRD"/>
</dbReference>
<organism evidence="5 6">
    <name type="scientific">Chryseobacterium carnipullorum</name>
    <dbReference type="NCBI Taxonomy" id="1124835"/>
    <lineage>
        <taxon>Bacteria</taxon>
        <taxon>Pseudomonadati</taxon>
        <taxon>Bacteroidota</taxon>
        <taxon>Flavobacteriia</taxon>
        <taxon>Flavobacteriales</taxon>
        <taxon>Weeksellaceae</taxon>
        <taxon>Chryseobacterium group</taxon>
        <taxon>Chryseobacterium</taxon>
    </lineage>
</organism>
<dbReference type="InterPro" id="IPR044946">
    <property type="entry name" value="Restrct_endonuc_typeI_TRD_sf"/>
</dbReference>
<reference evidence="5 6" key="1">
    <citation type="submission" date="2018-06" db="EMBL/GenBank/DDBJ databases">
        <authorList>
            <consortium name="Pathogen Informatics"/>
            <person name="Doyle S."/>
        </authorList>
    </citation>
    <scope>NUCLEOTIDE SEQUENCE [LARGE SCALE GENOMIC DNA]</scope>
    <source>
        <strain evidence="5 6">NCTC13533</strain>
    </source>
</reference>
<proteinExistence type="inferred from homology"/>
<dbReference type="RefSeq" id="WP_228426495.1">
    <property type="nucleotide sequence ID" value="NZ_UFVQ01000003.1"/>
</dbReference>
<dbReference type="EMBL" id="UFVQ01000003">
    <property type="protein sequence ID" value="STD06726.1"/>
    <property type="molecule type" value="Genomic_DNA"/>
</dbReference>
<sequence>MVKTAYVDILDDEEVAFGSSEFIVLRENENSDSNFIYYLARSPLFREKAISCMEGTSGRKRVNEGALKRQEILVPNNKLEQQKIASVLSTIDDKIELNNRINDNLEQMAKTLYDYWFVQFDFPDENGKPYKSSGGKMVWNEVLKREIPIGWELKIIGDYCKSRGGFAFKSSWWTTFGESVIKIKDIQENCTLNLSDLSLVNLEGKNIDDKFKAKAGDIVIAMTGATVGKYAIVPNTNKQLYVNQRVGYFDLGLSPTIKLPYLINSLNQKYFREAIFTLASGAAQPNISNEQINSIQLLMPTNQLIENFNSQLKSSYDKILNNQNENQQLSSLRDWLLPMLMNGQVKVE</sequence>
<dbReference type="SUPFAM" id="SSF116734">
    <property type="entry name" value="DNA methylase specificity domain"/>
    <property type="match status" value="2"/>
</dbReference>
<dbReference type="Gene3D" id="3.90.220.20">
    <property type="entry name" value="DNA methylase specificity domains"/>
    <property type="match status" value="2"/>
</dbReference>
<dbReference type="GO" id="GO:0009307">
    <property type="term" value="P:DNA restriction-modification system"/>
    <property type="evidence" value="ECO:0007669"/>
    <property type="project" value="UniProtKB-KW"/>
</dbReference>
<accession>A0A376EC56</accession>
<dbReference type="REBASE" id="423323">
    <property type="entry name" value="S1.Csh13533ORF4054P"/>
</dbReference>
<dbReference type="CDD" id="cd17260">
    <property type="entry name" value="RMtype1_S_EcoEI-TRD1-CR1_like"/>
    <property type="match status" value="1"/>
</dbReference>
<evidence type="ECO:0000256" key="1">
    <source>
        <dbReference type="ARBA" id="ARBA00010923"/>
    </source>
</evidence>
<feature type="domain" description="Type I restriction modification DNA specificity" evidence="4">
    <location>
        <begin position="14"/>
        <end position="107"/>
    </location>
</feature>
<keyword evidence="3" id="KW-0238">DNA-binding</keyword>
<dbReference type="PANTHER" id="PTHR30408:SF13">
    <property type="entry name" value="TYPE I RESTRICTION ENZYME HINDI SPECIFICITY SUBUNIT"/>
    <property type="match status" value="1"/>
</dbReference>
<dbReference type="Pfam" id="PF01420">
    <property type="entry name" value="Methylase_S"/>
    <property type="match status" value="2"/>
</dbReference>
<evidence type="ECO:0000256" key="3">
    <source>
        <dbReference type="ARBA" id="ARBA00023125"/>
    </source>
</evidence>
<dbReference type="PANTHER" id="PTHR30408">
    <property type="entry name" value="TYPE-1 RESTRICTION ENZYME ECOKI SPECIFICITY PROTEIN"/>
    <property type="match status" value="1"/>
</dbReference>
<protein>
    <submittedName>
        <fullName evidence="5">EcoKI restriction-modification system protein HsdS</fullName>
    </submittedName>
</protein>
<gene>
    <name evidence="5" type="ORF">NCTC13533_04052</name>
</gene>
<evidence type="ECO:0000313" key="5">
    <source>
        <dbReference type="EMBL" id="STD06726.1"/>
    </source>
</evidence>
<evidence type="ECO:0000259" key="4">
    <source>
        <dbReference type="Pfam" id="PF01420"/>
    </source>
</evidence>
<dbReference type="InterPro" id="IPR052021">
    <property type="entry name" value="Type-I_RS_S_subunit"/>
</dbReference>
<dbReference type="CDD" id="cd17278">
    <property type="entry name" value="RMtype1_S_LdeBORF1052P-TRD2-CR2"/>
    <property type="match status" value="1"/>
</dbReference>
<dbReference type="GO" id="GO:0003677">
    <property type="term" value="F:DNA binding"/>
    <property type="evidence" value="ECO:0007669"/>
    <property type="project" value="UniProtKB-KW"/>
</dbReference>